<gene>
    <name evidence="1" type="ORF">C667_23544</name>
</gene>
<dbReference type="AlphaFoldDB" id="N6Y4Y7"/>
<dbReference type="InterPro" id="IPR029014">
    <property type="entry name" value="NiFe-Hase_large"/>
</dbReference>
<comment type="caution">
    <text evidence="1">The sequence shown here is derived from an EMBL/GenBank/DDBJ whole genome shotgun (WGS) entry which is preliminary data.</text>
</comment>
<evidence type="ECO:0000313" key="2">
    <source>
        <dbReference type="Proteomes" id="UP000013047"/>
    </source>
</evidence>
<protein>
    <submittedName>
        <fullName evidence="1">Putative hydrogenase expression/formation protein HupK</fullName>
    </submittedName>
</protein>
<dbReference type="Gene3D" id="1.10.645.10">
    <property type="entry name" value="Cytochrome-c3 Hydrogenase, chain B"/>
    <property type="match status" value="1"/>
</dbReference>
<evidence type="ECO:0000313" key="1">
    <source>
        <dbReference type="EMBL" id="ENO89251.1"/>
    </source>
</evidence>
<name>N6Y4Y7_9RHOO</name>
<feature type="non-terminal residue" evidence="1">
    <location>
        <position position="1"/>
    </location>
</feature>
<organism evidence="1 2">
    <name type="scientific">Thauera phenylacetica B4P</name>
    <dbReference type="NCBI Taxonomy" id="1234382"/>
    <lineage>
        <taxon>Bacteria</taxon>
        <taxon>Pseudomonadati</taxon>
        <taxon>Pseudomonadota</taxon>
        <taxon>Betaproteobacteria</taxon>
        <taxon>Rhodocyclales</taxon>
        <taxon>Zoogloeaceae</taxon>
        <taxon>Thauera</taxon>
    </lineage>
</organism>
<keyword evidence="2" id="KW-1185">Reference proteome</keyword>
<dbReference type="Proteomes" id="UP000013047">
    <property type="component" value="Unassembled WGS sequence"/>
</dbReference>
<dbReference type="EMBL" id="AMXF01000478">
    <property type="protein sequence ID" value="ENO89251.1"/>
    <property type="molecule type" value="Genomic_DNA"/>
</dbReference>
<reference evidence="1 2" key="1">
    <citation type="submission" date="2012-09" db="EMBL/GenBank/DDBJ databases">
        <title>Draft Genome Sequences of 6 Strains from Genus Thauera.</title>
        <authorList>
            <person name="Liu B."/>
            <person name="Shapleigh J.P."/>
            <person name="Frostegard A.H."/>
        </authorList>
    </citation>
    <scope>NUCLEOTIDE SEQUENCE [LARGE SCALE GENOMIC DNA]</scope>
    <source>
        <strain evidence="1 2">B4P</strain>
    </source>
</reference>
<dbReference type="SUPFAM" id="SSF56762">
    <property type="entry name" value="HydB/Nqo4-like"/>
    <property type="match status" value="1"/>
</dbReference>
<sequence length="158" mass="16682">HADAAVAAALAQGRRLAARILARIADLRESARALAGESRSTTRARSELALPAPSPAPRIDACSPAPGVGLARVDSARGLLIHQVRLAARPDGEPACIADYRIVAPTEWNFHPQGAFVREALATPPMSAAHRQRRLRALALALDPCVAVSWSFEESGDA</sequence>
<proteinExistence type="predicted"/>
<accession>N6Y4Y7</accession>